<keyword evidence="2" id="KW-1185">Reference proteome</keyword>
<organism evidence="1 2">
    <name type="scientific">Kickxella alabastrina</name>
    <dbReference type="NCBI Taxonomy" id="61397"/>
    <lineage>
        <taxon>Eukaryota</taxon>
        <taxon>Fungi</taxon>
        <taxon>Fungi incertae sedis</taxon>
        <taxon>Zoopagomycota</taxon>
        <taxon>Kickxellomycotina</taxon>
        <taxon>Kickxellomycetes</taxon>
        <taxon>Kickxellales</taxon>
        <taxon>Kickxellaceae</taxon>
        <taxon>Kickxella</taxon>
    </lineage>
</organism>
<dbReference type="EMBL" id="JANBPG010000120">
    <property type="protein sequence ID" value="KAJ1899849.1"/>
    <property type="molecule type" value="Genomic_DNA"/>
</dbReference>
<accession>A0ACC1IS78</accession>
<proteinExistence type="predicted"/>
<sequence>MRFIYGPLMLVLISAIPTTVFAKRVVENWEVTYVTSNRGLDQPPKRGVSVNHKFPLPVVHATKGDTLVLNIFNSLNETTTMHSHGLFQRNTTYYDGAAMTTECSITPGTSFSYEIPLEQAGTYWIHGHSHSQNFDGLRTPLIIHDPKDPYKSDGEYVVAVEDWWPVTFDTTLAALLDVTGQSNPFAQPPNLLVNGHPDAPRFDFIPGQTYRIRLISMMSLPLWEFAIDGHELEIIEVDGVNTKPKKVNVVRLAPAQRVSVLVKAKESCDSNYSYHVTMFGNFLPPIPGVFPSRVDGLVAYSSDAPLAETVGEIPSEPFDEMGIESLHGPILKADRGLYFNATSGFLPDGTNWESFNLVTYRDPDVPSVFTALTDSINLNPISYGPQTNAHVLQLNEVIEMLFWSATQLSHPLHLHGHVFQIVEKGFINDTMGALTTRVAKDKFPLQRDTVLVNSGEYVVVRFKADNPGVWLMHCHFDWHMALGLNMVFVEAPKEMMDVVKVPQSVIDQCKRQGIETKGNVVGNMAYNYDGAPNLPHLLHDAPAVLASAA</sequence>
<reference evidence="1" key="1">
    <citation type="submission" date="2022-07" db="EMBL/GenBank/DDBJ databases">
        <title>Phylogenomic reconstructions and comparative analyses of Kickxellomycotina fungi.</title>
        <authorList>
            <person name="Reynolds N.K."/>
            <person name="Stajich J.E."/>
            <person name="Barry K."/>
            <person name="Grigoriev I.V."/>
            <person name="Crous P."/>
            <person name="Smith M.E."/>
        </authorList>
    </citation>
    <scope>NUCLEOTIDE SEQUENCE</scope>
    <source>
        <strain evidence="1">Benny 63K</strain>
    </source>
</reference>
<protein>
    <submittedName>
        <fullName evidence="1">Ferroxidase fet3</fullName>
    </submittedName>
</protein>
<evidence type="ECO:0000313" key="1">
    <source>
        <dbReference type="EMBL" id="KAJ1899849.1"/>
    </source>
</evidence>
<comment type="caution">
    <text evidence="1">The sequence shown here is derived from an EMBL/GenBank/DDBJ whole genome shotgun (WGS) entry which is preliminary data.</text>
</comment>
<name>A0ACC1IS78_9FUNG</name>
<evidence type="ECO:0000313" key="2">
    <source>
        <dbReference type="Proteomes" id="UP001150581"/>
    </source>
</evidence>
<dbReference type="Proteomes" id="UP001150581">
    <property type="component" value="Unassembled WGS sequence"/>
</dbReference>
<gene>
    <name evidence="1" type="primary">FET3_5</name>
    <name evidence="1" type="ORF">LPJ66_001852</name>
</gene>